<dbReference type="RefSeq" id="WP_115544036.1">
    <property type="nucleotide sequence ID" value="NZ_NXLQ01000149.1"/>
</dbReference>
<reference evidence="1 2" key="1">
    <citation type="submission" date="2018-04" db="EMBL/GenBank/DDBJ databases">
        <title>Novel Campyloabacter and Helicobacter Species and Strains.</title>
        <authorList>
            <person name="Mannion A.J."/>
            <person name="Shen Z."/>
            <person name="Fox J.G."/>
        </authorList>
    </citation>
    <scope>NUCLEOTIDE SEQUENCE [LARGE SCALE GENOMIC DNA]</scope>
    <source>
        <strain evidence="1 2">MIT 17-337</strain>
    </source>
</reference>
<dbReference type="OrthoDB" id="5327173at2"/>
<evidence type="ECO:0000313" key="2">
    <source>
        <dbReference type="Proteomes" id="UP000256379"/>
    </source>
</evidence>
<gene>
    <name evidence="1" type="ORF">CQA53_11610</name>
</gene>
<name>A0A3D8I3P4_9HELI</name>
<dbReference type="EMBL" id="NXLQ01000149">
    <property type="protein sequence ID" value="RDU59151.1"/>
    <property type="molecule type" value="Genomic_DNA"/>
</dbReference>
<dbReference type="Proteomes" id="UP000256379">
    <property type="component" value="Unassembled WGS sequence"/>
</dbReference>
<protein>
    <submittedName>
        <fullName evidence="1">Uncharacterized protein</fullName>
    </submittedName>
</protein>
<dbReference type="AlphaFoldDB" id="A0A3D8I3P4"/>
<keyword evidence="2" id="KW-1185">Reference proteome</keyword>
<evidence type="ECO:0000313" key="1">
    <source>
        <dbReference type="EMBL" id="RDU59151.1"/>
    </source>
</evidence>
<sequence length="196" mass="23687">MQLKVLEDMGDSLFPRWDITLDLCIKSYLDIFITHNSISDKDITEIVEYDIVCELSMFNEYSEIYMIFNLYTQVYKDTYIAILTELFLNDMIDFYITDKPQQPTLSHYKENKYEAWIYFRDNFICKERFNAEDFCDTSWENPNQWSKYNINAILTPKGTQYFDEILSPRFYKKYKDLEVEIDSKGNIVRWIGEINR</sequence>
<accession>A0A3D8I3P4</accession>
<organism evidence="1 2">
    <name type="scientific">Helicobacter didelphidarum</name>
    <dbReference type="NCBI Taxonomy" id="2040648"/>
    <lineage>
        <taxon>Bacteria</taxon>
        <taxon>Pseudomonadati</taxon>
        <taxon>Campylobacterota</taxon>
        <taxon>Epsilonproteobacteria</taxon>
        <taxon>Campylobacterales</taxon>
        <taxon>Helicobacteraceae</taxon>
        <taxon>Helicobacter</taxon>
    </lineage>
</organism>
<comment type="caution">
    <text evidence="1">The sequence shown here is derived from an EMBL/GenBank/DDBJ whole genome shotgun (WGS) entry which is preliminary data.</text>
</comment>
<proteinExistence type="predicted"/>